<evidence type="ECO:0000313" key="6">
    <source>
        <dbReference type="Proteomes" id="UP000052991"/>
    </source>
</evidence>
<evidence type="ECO:0000313" key="9">
    <source>
        <dbReference type="Proteomes" id="UP000192085"/>
    </source>
</evidence>
<dbReference type="EMBL" id="LKLW01000142">
    <property type="protein sequence ID" value="KSU25047.1"/>
    <property type="molecule type" value="Genomic_DNA"/>
</dbReference>
<protein>
    <recommendedName>
        <fullName evidence="11">DNA-binding protein</fullName>
    </recommendedName>
</protein>
<geneLocation type="plasmid" evidence="1">
    <name>p275A</name>
</geneLocation>
<proteinExistence type="predicted"/>
<reference evidence="8 9" key="2">
    <citation type="journal article" date="2017" name="BMC Genomics">
        <title>Comparative and functional genomics of the Lactococcus lactis taxon; insights into evolution and niche adaptation.</title>
        <authorList>
            <person name="Kelleher P."/>
            <person name="Bottacini F."/>
            <person name="Mahony J."/>
            <person name="Kilcawley K.N."/>
            <person name="van Sinderen D."/>
        </authorList>
    </citation>
    <scope>NUCLEOTIDE SEQUENCE [LARGE SCALE GENOMIC DNA]</scope>
    <source>
        <strain evidence="1 9">275</strain>
        <strain evidence="3 10">UC06</strain>
        <strain evidence="2 8">UC11</strain>
        <plasmid evidence="9">p275a</plasmid>
        <plasmid evidence="1">p275A</plasmid>
        <plasmid evidence="10">puc06a</plasmid>
        <plasmid evidence="2 8">pUC11A</plasmid>
    </source>
</reference>
<evidence type="ECO:0000313" key="2">
    <source>
        <dbReference type="EMBL" id="ARE12182.1"/>
    </source>
</evidence>
<gene>
    <name evidence="4" type="ORF">KF282_0979</name>
    <name evidence="1" type="ORF">LL275_pA003</name>
    <name evidence="3" type="ORF">LLUC06_03885</name>
    <name evidence="2" type="ORF">LLUC11_pA02</name>
    <name evidence="5" type="ORF">N42_2144</name>
</gene>
<evidence type="ECO:0000313" key="5">
    <source>
        <dbReference type="EMBL" id="KSU25047.1"/>
    </source>
</evidence>
<dbReference type="EMBL" id="CP016699">
    <property type="protein sequence ID" value="ARD97350.1"/>
    <property type="molecule type" value="Genomic_DNA"/>
</dbReference>
<dbReference type="RefSeq" id="WP_014573541.1">
    <property type="nucleotide sequence ID" value="NC_015864.1"/>
</dbReference>
<reference evidence="6 7" key="1">
    <citation type="submission" date="2015-10" db="EMBL/GenBank/DDBJ databases">
        <title>Draft Genome Sequences of 11 Lactococcus lactis subspecies cremoris strains.</title>
        <authorList>
            <person name="Wels M."/>
            <person name="Backus L."/>
            <person name="Boekhorst J."/>
            <person name="Dijkstra A."/>
            <person name="Beerthuizen M."/>
            <person name="Kelly W."/>
            <person name="Siezen R."/>
            <person name="Bachmann H."/>
            <person name="Van Hijum S."/>
        </authorList>
    </citation>
    <scope>NUCLEOTIDE SEQUENCE [LARGE SCALE GENOMIC DNA]</scope>
    <source>
        <strain evidence="7">KF282</strain>
        <strain evidence="6">N42</strain>
    </source>
</reference>
<geneLocation type="plasmid" evidence="2 8">
    <name>pUC11A</name>
</geneLocation>
<evidence type="ECO:0000313" key="4">
    <source>
        <dbReference type="EMBL" id="KSU06582.1"/>
    </source>
</evidence>
<accession>A0A0A7T1P3</accession>
<sequence>MEKVTDEIKNVVQRLLDDDENFSGWYIEKELEKIGIKVSRMTISNLRNKKTTLGNTKFETLEGLYHFAKTHENINKE</sequence>
<evidence type="ECO:0000313" key="1">
    <source>
        <dbReference type="EMBL" id="ARD97350.1"/>
    </source>
</evidence>
<evidence type="ECO:0000313" key="7">
    <source>
        <dbReference type="Proteomes" id="UP000053058"/>
    </source>
</evidence>
<reference evidence="3" key="4">
    <citation type="submission" date="2023-07" db="EMBL/GenBank/DDBJ databases">
        <authorList>
            <person name="McDonnell B."/>
        </authorList>
    </citation>
    <scope>NUCLEOTIDE SEQUENCE</scope>
    <source>
        <strain evidence="3">UC06</strain>
        <plasmid evidence="3">pUC06C</plasmid>
    </source>
</reference>
<evidence type="ECO:0000313" key="10">
    <source>
        <dbReference type="Proteomes" id="UP000192095"/>
    </source>
</evidence>
<dbReference type="EMBL" id="CP016720">
    <property type="protein sequence ID" value="ARE12182.1"/>
    <property type="molecule type" value="Genomic_DNA"/>
</dbReference>
<geneLocation type="plasmid" evidence="9">
    <name>p275a</name>
</geneLocation>
<dbReference type="AlphaFoldDB" id="A0A0A7T1P3"/>
<dbReference type="EMBL" id="CP016734">
    <property type="protein sequence ID" value="ARE19426.1"/>
    <property type="molecule type" value="Genomic_DNA"/>
</dbReference>
<organism evidence="4 7">
    <name type="scientific">Lactococcus lactis subsp. lactis</name>
    <name type="common">Streptococcus lactis</name>
    <dbReference type="NCBI Taxonomy" id="1360"/>
    <lineage>
        <taxon>Bacteria</taxon>
        <taxon>Bacillati</taxon>
        <taxon>Bacillota</taxon>
        <taxon>Bacilli</taxon>
        <taxon>Lactobacillales</taxon>
        <taxon>Streptococcaceae</taxon>
        <taxon>Lactococcus</taxon>
    </lineage>
</organism>
<dbReference type="Proteomes" id="UP000192067">
    <property type="component" value="Plasmid pUC11A"/>
</dbReference>
<evidence type="ECO:0000313" key="3">
    <source>
        <dbReference type="EMBL" id="ARE19426.1"/>
    </source>
</evidence>
<geneLocation type="plasmid" evidence="10">
    <name>puc06a</name>
</geneLocation>
<geneLocation type="plasmid" evidence="3">
    <name>pUC06C</name>
</geneLocation>
<dbReference type="Proteomes" id="UP000192095">
    <property type="component" value="Plasmid pUC06C"/>
</dbReference>
<dbReference type="Proteomes" id="UP000052991">
    <property type="component" value="Unassembled WGS sequence"/>
</dbReference>
<reference evidence="4" key="3">
    <citation type="journal article" date="2017" name="Genome Announc.">
        <title>Draft Genome Sequences of 24 Lactococcus lactis Strains.</title>
        <authorList>
            <person name="Backus L."/>
            <person name="Wels M."/>
            <person name="Boekhorst J."/>
            <person name="Dijkstra A.R."/>
            <person name="Beerthuyzen M."/>
            <person name="Kelly W.J."/>
            <person name="Siezen R.J."/>
            <person name="van Hijum S.A."/>
            <person name="Bachmann H."/>
        </authorList>
    </citation>
    <scope>NUCLEOTIDE SEQUENCE</scope>
    <source>
        <strain evidence="4">KF282</strain>
        <strain evidence="5">N42</strain>
    </source>
</reference>
<dbReference type="Proteomes" id="UP000192085">
    <property type="component" value="Plasmid p275A"/>
</dbReference>
<dbReference type="EMBL" id="LKLN01000027">
    <property type="protein sequence ID" value="KSU06582.1"/>
    <property type="molecule type" value="Genomic_DNA"/>
</dbReference>
<dbReference type="Proteomes" id="UP000053058">
    <property type="component" value="Unassembled WGS sequence"/>
</dbReference>
<name>A0A0A7T1P3_LACLL</name>
<evidence type="ECO:0000313" key="8">
    <source>
        <dbReference type="Proteomes" id="UP000192067"/>
    </source>
</evidence>
<evidence type="ECO:0008006" key="11">
    <source>
        <dbReference type="Google" id="ProtNLM"/>
    </source>
</evidence>
<keyword evidence="1" id="KW-0614">Plasmid</keyword>
<dbReference type="PATRIC" id="fig|1360.100.peg.2582"/>